<evidence type="ECO:0000256" key="1">
    <source>
        <dbReference type="ARBA" id="ARBA00004141"/>
    </source>
</evidence>
<dbReference type="Proteomes" id="UP000286921">
    <property type="component" value="Unassembled WGS sequence"/>
</dbReference>
<keyword evidence="2" id="KW-0472">Membrane</keyword>
<reference evidence="4 5" key="1">
    <citation type="submission" date="2016-09" db="EMBL/GenBank/DDBJ databases">
        <title>Aspergillus awamori IFM 58123T.</title>
        <authorList>
            <person name="Kusuya Y."/>
            <person name="Shimizu M."/>
            <person name="Takahashi H."/>
            <person name="Yaguchi T."/>
        </authorList>
    </citation>
    <scope>NUCLEOTIDE SEQUENCE [LARGE SCALE GENOMIC DNA]</scope>
    <source>
        <strain evidence="4 5">IFM 58123</strain>
    </source>
</reference>
<protein>
    <submittedName>
        <fullName evidence="4">Uncharacterized MFS-type transporter C1271.10c</fullName>
    </submittedName>
</protein>
<dbReference type="InterPro" id="IPR008775">
    <property type="entry name" value="Phytyl_CoA_dOase-like"/>
</dbReference>
<dbReference type="AlphaFoldDB" id="A0A401KJP8"/>
<dbReference type="SUPFAM" id="SSF51197">
    <property type="entry name" value="Clavaminate synthase-like"/>
    <property type="match status" value="1"/>
</dbReference>
<feature type="transmembrane region" description="Helical" evidence="2">
    <location>
        <begin position="721"/>
        <end position="745"/>
    </location>
</feature>
<dbReference type="PANTHER" id="PTHR31630">
    <property type="entry name" value="PHYTANOYL-COA DIOXYGENASE-RELATED-RELATED"/>
    <property type="match status" value="1"/>
</dbReference>
<dbReference type="Pfam" id="PF05721">
    <property type="entry name" value="PhyH"/>
    <property type="match status" value="1"/>
</dbReference>
<feature type="transmembrane region" description="Helical" evidence="2">
    <location>
        <begin position="360"/>
        <end position="386"/>
    </location>
</feature>
<keyword evidence="2" id="KW-1133">Transmembrane helix</keyword>
<dbReference type="Pfam" id="PF07690">
    <property type="entry name" value="MFS_1"/>
    <property type="match status" value="1"/>
</dbReference>
<dbReference type="InterPro" id="IPR020846">
    <property type="entry name" value="MFS_dom"/>
</dbReference>
<dbReference type="STRING" id="105351.A0A401KJP8"/>
<feature type="transmembrane region" description="Helical" evidence="2">
    <location>
        <begin position="692"/>
        <end position="709"/>
    </location>
</feature>
<comment type="subcellular location">
    <subcellularLocation>
        <location evidence="1">Membrane</location>
        <topology evidence="1">Multi-pass membrane protein</topology>
    </subcellularLocation>
</comment>
<name>A0A401KJP8_ASPAW</name>
<comment type="caution">
    <text evidence="4">The sequence shown here is derived from an EMBL/GenBank/DDBJ whole genome shotgun (WGS) entry which is preliminary data.</text>
</comment>
<keyword evidence="5" id="KW-1185">Reference proteome</keyword>
<dbReference type="InterPro" id="IPR011701">
    <property type="entry name" value="MFS"/>
</dbReference>
<feature type="transmembrane region" description="Helical" evidence="2">
    <location>
        <begin position="648"/>
        <end position="671"/>
    </location>
</feature>
<dbReference type="Gene3D" id="1.20.1250.20">
    <property type="entry name" value="MFS general substrate transporter like domains"/>
    <property type="match status" value="1"/>
</dbReference>
<keyword evidence="2" id="KW-0812">Transmembrane</keyword>
<dbReference type="PANTHER" id="PTHR31630:SF6">
    <property type="entry name" value="PHYTANOYL-COA DIOXYGENASE-RELATED"/>
    <property type="match status" value="1"/>
</dbReference>
<feature type="transmembrane region" description="Helical" evidence="2">
    <location>
        <begin position="516"/>
        <end position="536"/>
    </location>
</feature>
<dbReference type="GO" id="GO:0016020">
    <property type="term" value="C:membrane"/>
    <property type="evidence" value="ECO:0007669"/>
    <property type="project" value="UniProtKB-SubCell"/>
</dbReference>
<accession>A0A401KJP8</accession>
<dbReference type="Gene3D" id="2.60.120.620">
    <property type="entry name" value="q2cbj1_9rhob like domain"/>
    <property type="match status" value="1"/>
</dbReference>
<dbReference type="EMBL" id="BDHI01000002">
    <property type="protein sequence ID" value="GCB19441.1"/>
    <property type="molecule type" value="Genomic_DNA"/>
</dbReference>
<feature type="transmembrane region" description="Helical" evidence="2">
    <location>
        <begin position="398"/>
        <end position="419"/>
    </location>
</feature>
<dbReference type="GO" id="GO:0022857">
    <property type="term" value="F:transmembrane transporter activity"/>
    <property type="evidence" value="ECO:0007669"/>
    <property type="project" value="InterPro"/>
</dbReference>
<dbReference type="SUPFAM" id="SSF103473">
    <property type="entry name" value="MFS general substrate transporter"/>
    <property type="match status" value="1"/>
</dbReference>
<feature type="transmembrane region" description="Helical" evidence="2">
    <location>
        <begin position="788"/>
        <end position="809"/>
    </location>
</feature>
<feature type="transmembrane region" description="Helical" evidence="2">
    <location>
        <begin position="485"/>
        <end position="504"/>
    </location>
</feature>
<evidence type="ECO:0000313" key="4">
    <source>
        <dbReference type="EMBL" id="GCB19441.1"/>
    </source>
</evidence>
<feature type="transmembrane region" description="Helical" evidence="2">
    <location>
        <begin position="425"/>
        <end position="442"/>
    </location>
</feature>
<evidence type="ECO:0000313" key="5">
    <source>
        <dbReference type="Proteomes" id="UP000286921"/>
    </source>
</evidence>
<feature type="domain" description="Major facilitator superfamily (MFS) profile" evidence="3">
    <location>
        <begin position="359"/>
        <end position="815"/>
    </location>
</feature>
<feature type="transmembrane region" description="Helical" evidence="2">
    <location>
        <begin position="606"/>
        <end position="628"/>
    </location>
</feature>
<evidence type="ECO:0000256" key="2">
    <source>
        <dbReference type="SAM" id="Phobius"/>
    </source>
</evidence>
<evidence type="ECO:0000259" key="3">
    <source>
        <dbReference type="PROSITE" id="PS50850"/>
    </source>
</evidence>
<feature type="transmembrane region" description="Helical" evidence="2">
    <location>
        <begin position="757"/>
        <end position="776"/>
    </location>
</feature>
<organism evidence="4 5">
    <name type="scientific">Aspergillus awamori</name>
    <name type="common">Black koji mold</name>
    <dbReference type="NCBI Taxonomy" id="105351"/>
    <lineage>
        <taxon>Eukaryota</taxon>
        <taxon>Fungi</taxon>
        <taxon>Dikarya</taxon>
        <taxon>Ascomycota</taxon>
        <taxon>Pezizomycotina</taxon>
        <taxon>Eurotiomycetes</taxon>
        <taxon>Eurotiomycetidae</taxon>
        <taxon>Eurotiales</taxon>
        <taxon>Aspergillaceae</taxon>
        <taxon>Aspergillus</taxon>
    </lineage>
</organism>
<dbReference type="PROSITE" id="PS50850">
    <property type="entry name" value="MFS"/>
    <property type="match status" value="1"/>
</dbReference>
<gene>
    <name evidence="4" type="ORF">AAWM_02326</name>
</gene>
<sequence length="824" mass="91797">MAPYIGGNANASHEAVKHGDWRDEFATKGYVVLKNVVPPDRALYYRQKMLDWLGSFANGFDINDQTTWTEENLPWSFKNGMYLNFCAAHEKYVWEARQEPGVLDAFCKIWGTEELISSYDTINITLPNAAEMGGTKPWPHVDQAPERNGMHCVQGFINLSEAGPKDGGLVVMEGSAPLFEKFFKQFPPDRTKGPLAALHYDFYPFQNEDLKWYEDHGCKVVKVCAEPGDLVLWDSRQMHYAVYPETDIIRTVIYTCFTPAAWISTEDREKKKEIFHKWEATTHWPHINIHSHGKHMIDGKLDPLERTEPLEKPELTEKLKRLAGLEPILDAHANLITLAVISAHISTDYPLNLPTWHKCVILFIVGIFAATGNLVTSGMSAFLPAVKASYNGDSKTSDLVTWPAFFMGVGNLIAIPLSYAIGRRPIYLFSSILLSFGCLWCAKSRTLASHIAGRDIMSIAAGTCEALCPIIVQEIFFLHERGRVIAAYSALQTVGTAALIVASPYIASASHLGWRWWYGIFGCVGAVIAVLGIIFVKETKYERSNAALSGEGVECDGSLVRVTTSTKRVLDVINQPPRGFMRDMAPWSGNPQWWLTVRCLKQMCQVIVFPNVFWLILLNSASLGIYVLMSALFAEILVKPPFSWGFDLLGYVFMGQIATALAVPVLCGYFSDQTTRLLSTRNNGISEPEHRLLALILPTIAILISTVIYGKTAEQPQNWSWAGIAVTINFEYFGFVGIVVSSFVYCMDAYPQRVDAALVLICSCRGFIGFGISYGAISFVNMAGYEGAFNICAGIMGALMFIGILVYFFGARIRRTTQRFAEDQ</sequence>
<dbReference type="InterPro" id="IPR036259">
    <property type="entry name" value="MFS_trans_sf"/>
</dbReference>
<proteinExistence type="predicted"/>